<organism evidence="4 5">
    <name type="scientific">Bacillus taeanensis</name>
    <dbReference type="NCBI Taxonomy" id="273032"/>
    <lineage>
        <taxon>Bacteria</taxon>
        <taxon>Bacillati</taxon>
        <taxon>Bacillota</taxon>
        <taxon>Bacilli</taxon>
        <taxon>Bacillales</taxon>
        <taxon>Bacillaceae</taxon>
        <taxon>Bacillus</taxon>
    </lineage>
</organism>
<accession>A0A366XPX8</accession>
<dbReference type="Proteomes" id="UP000253314">
    <property type="component" value="Unassembled WGS sequence"/>
</dbReference>
<comment type="caution">
    <text evidence="4">The sequence shown here is derived from an EMBL/GenBank/DDBJ whole genome shotgun (WGS) entry which is preliminary data.</text>
</comment>
<dbReference type="PANTHER" id="PTHR43877:SF2">
    <property type="entry name" value="AMINOALKYLPHOSPHONATE N-ACETYLTRANSFERASE-RELATED"/>
    <property type="match status" value="1"/>
</dbReference>
<keyword evidence="1 4" id="KW-0808">Transferase</keyword>
<evidence type="ECO:0000259" key="3">
    <source>
        <dbReference type="PROSITE" id="PS51186"/>
    </source>
</evidence>
<dbReference type="InterPro" id="IPR050832">
    <property type="entry name" value="Bact_Acetyltransf"/>
</dbReference>
<dbReference type="OrthoDB" id="9797826at2"/>
<name>A0A366XPX8_9BACI</name>
<dbReference type="Pfam" id="PF00583">
    <property type="entry name" value="Acetyltransf_1"/>
    <property type="match status" value="1"/>
</dbReference>
<reference evidence="4 5" key="1">
    <citation type="submission" date="2018-07" db="EMBL/GenBank/DDBJ databases">
        <title>Lottiidibacillus patelloidae gen. nov., sp. nov., isolated from the intestinal tract of a marine limpet and the reclassification of B. taeanensis BH030017T, B. algicola KMM 3737T and B. hwajinpoensis SW-72T as genus Lottiidibacillus.</title>
        <authorList>
            <person name="Liu R."/>
            <person name="Huang Z."/>
        </authorList>
    </citation>
    <scope>NUCLEOTIDE SEQUENCE [LARGE SCALE GENOMIC DNA]</scope>
    <source>
        <strain evidence="4 5">BH030017</strain>
    </source>
</reference>
<dbReference type="PANTHER" id="PTHR43877">
    <property type="entry name" value="AMINOALKYLPHOSPHONATE N-ACETYLTRANSFERASE-RELATED-RELATED"/>
    <property type="match status" value="1"/>
</dbReference>
<proteinExistence type="predicted"/>
<dbReference type="SUPFAM" id="SSF55729">
    <property type="entry name" value="Acyl-CoA N-acyltransferases (Nat)"/>
    <property type="match status" value="1"/>
</dbReference>
<dbReference type="EMBL" id="QOCW01000034">
    <property type="protein sequence ID" value="RBW67578.1"/>
    <property type="molecule type" value="Genomic_DNA"/>
</dbReference>
<dbReference type="AlphaFoldDB" id="A0A366XPX8"/>
<dbReference type="InterPro" id="IPR016181">
    <property type="entry name" value="Acyl_CoA_acyltransferase"/>
</dbReference>
<feature type="domain" description="N-acetyltransferase" evidence="3">
    <location>
        <begin position="1"/>
        <end position="126"/>
    </location>
</feature>
<gene>
    <name evidence="4" type="ORF">DS031_21555</name>
</gene>
<dbReference type="PROSITE" id="PS51186">
    <property type="entry name" value="GNAT"/>
    <property type="match status" value="1"/>
</dbReference>
<evidence type="ECO:0000313" key="4">
    <source>
        <dbReference type="EMBL" id="RBW67578.1"/>
    </source>
</evidence>
<sequence length="126" mass="14326">MGTLGYPTTTEEMEQRFVKINSNPIYNTFISELDGKVVGMIGLFLGYRFENNDNYVRIVAFVVAPKYRNQGIGKTLLLAAEKWAKEQEATLISLNSGNRSERKDAHQFYTRRGFEGKATGFYKALN</sequence>
<dbReference type="InterPro" id="IPR000182">
    <property type="entry name" value="GNAT_dom"/>
</dbReference>
<evidence type="ECO:0000256" key="2">
    <source>
        <dbReference type="ARBA" id="ARBA00023315"/>
    </source>
</evidence>
<evidence type="ECO:0000256" key="1">
    <source>
        <dbReference type="ARBA" id="ARBA00022679"/>
    </source>
</evidence>
<protein>
    <submittedName>
        <fullName evidence="4">GNAT family N-acetyltransferase</fullName>
    </submittedName>
</protein>
<keyword evidence="2" id="KW-0012">Acyltransferase</keyword>
<evidence type="ECO:0000313" key="5">
    <source>
        <dbReference type="Proteomes" id="UP000253314"/>
    </source>
</evidence>
<keyword evidence="5" id="KW-1185">Reference proteome</keyword>
<dbReference type="CDD" id="cd04301">
    <property type="entry name" value="NAT_SF"/>
    <property type="match status" value="1"/>
</dbReference>
<dbReference type="GO" id="GO:0016747">
    <property type="term" value="F:acyltransferase activity, transferring groups other than amino-acyl groups"/>
    <property type="evidence" value="ECO:0007669"/>
    <property type="project" value="InterPro"/>
</dbReference>
<dbReference type="Gene3D" id="3.40.630.30">
    <property type="match status" value="1"/>
</dbReference>